<accession>A0A1E3THN0</accession>
<dbReference type="OrthoDB" id="5996503at2"/>
<dbReference type="InterPro" id="IPR018649">
    <property type="entry name" value="SHOCT"/>
</dbReference>
<evidence type="ECO:0000313" key="3">
    <source>
        <dbReference type="Proteomes" id="UP000252015"/>
    </source>
</evidence>
<protein>
    <recommendedName>
        <fullName evidence="1">SHOCT domain-containing protein</fullName>
    </recommendedName>
</protein>
<evidence type="ECO:0000259" key="1">
    <source>
        <dbReference type="Pfam" id="PF09851"/>
    </source>
</evidence>
<dbReference type="RefSeq" id="WP_069395464.1">
    <property type="nucleotide sequence ID" value="NZ_JACKUN010000012.1"/>
</dbReference>
<dbReference type="STRING" id="29313.BHQ16_07745"/>
<reference evidence="2 3" key="1">
    <citation type="submission" date="2018-05" db="EMBL/GenBank/DDBJ databases">
        <authorList>
            <consortium name="IHU Genomes"/>
        </authorList>
    </citation>
    <scope>NUCLEOTIDE SEQUENCE [LARGE SCALE GENOMIC DNA]</scope>
    <source>
        <strain evidence="2 3">P7336</strain>
    </source>
</reference>
<dbReference type="Pfam" id="PF09851">
    <property type="entry name" value="SHOCT"/>
    <property type="match status" value="1"/>
</dbReference>
<gene>
    <name evidence="2" type="ORF">MSP7336_02476</name>
</gene>
<dbReference type="Proteomes" id="UP000252015">
    <property type="component" value="Unassembled WGS sequence"/>
</dbReference>
<keyword evidence="3" id="KW-1185">Reference proteome</keyword>
<evidence type="ECO:0000313" key="2">
    <source>
        <dbReference type="EMBL" id="SRX94228.1"/>
    </source>
</evidence>
<dbReference type="AlphaFoldDB" id="A0A1E3THN0"/>
<dbReference type="EMBL" id="UEGW01000001">
    <property type="protein sequence ID" value="SRX94228.1"/>
    <property type="molecule type" value="Genomic_DNA"/>
</dbReference>
<sequence length="198" mass="21836">MFERRKLRKVGARASAEVITAEQSAISVSVGNPNLVANNQVRWKLQLRVMPDNEPPFEAGVAALFPQLSRPRPGLRLRVLYDPKNHSRVELDHEPVAIADTAIDAITASRPDLADAHVMGMPMTDVIRAAIADPDGFRAEMMRRGAQMQEQALADAAVLPAVPESDPVERLERLAALKDRGMLTDAEFDQQKRKILGD</sequence>
<proteinExistence type="predicted"/>
<feature type="domain" description="SHOCT" evidence="1">
    <location>
        <begin position="169"/>
        <end position="196"/>
    </location>
</feature>
<organism evidence="2 3">
    <name type="scientific">Mycobacterium shimoidei</name>
    <dbReference type="NCBI Taxonomy" id="29313"/>
    <lineage>
        <taxon>Bacteria</taxon>
        <taxon>Bacillati</taxon>
        <taxon>Actinomycetota</taxon>
        <taxon>Actinomycetes</taxon>
        <taxon>Mycobacteriales</taxon>
        <taxon>Mycobacteriaceae</taxon>
        <taxon>Mycobacterium</taxon>
    </lineage>
</organism>
<name>A0A1E3THN0_MYCSH</name>